<dbReference type="EMBL" id="JAQNDL010000004">
    <property type="protein sequence ID" value="MDC0723211.1"/>
    <property type="molecule type" value="Genomic_DNA"/>
</dbReference>
<sequence>MAGNTHTPSNTSRAELRGEWPPIARAPSNAARLNNTASNTRAPSCAASDSRANTRAPNNTRAPSNTASNTPGTEQRREQHPGPSCAE</sequence>
<dbReference type="Proteomes" id="UP001221686">
    <property type="component" value="Unassembled WGS sequence"/>
</dbReference>
<feature type="compositionally biased region" description="Polar residues" evidence="1">
    <location>
        <begin position="50"/>
        <end position="73"/>
    </location>
</feature>
<reference evidence="2 3" key="1">
    <citation type="submission" date="2022-11" db="EMBL/GenBank/DDBJ databases">
        <title>Minimal conservation of predation-associated metabolite biosynthetic gene clusters underscores biosynthetic potential of Myxococcota including descriptions for ten novel species: Archangium lansinium sp. nov., Myxococcus landrumus sp. nov., Nannocystis bai.</title>
        <authorList>
            <person name="Ahearne A."/>
            <person name="Stevens C."/>
            <person name="Dowd S."/>
        </authorList>
    </citation>
    <scope>NUCLEOTIDE SEQUENCE [LARGE SCALE GENOMIC DNA]</scope>
    <source>
        <strain evidence="2 3">BB15-2</strain>
    </source>
</reference>
<evidence type="ECO:0000313" key="3">
    <source>
        <dbReference type="Proteomes" id="UP001221686"/>
    </source>
</evidence>
<feature type="compositionally biased region" description="Polar residues" evidence="1">
    <location>
        <begin position="31"/>
        <end position="42"/>
    </location>
</feature>
<evidence type="ECO:0000256" key="1">
    <source>
        <dbReference type="SAM" id="MobiDB-lite"/>
    </source>
</evidence>
<name>A0ABT5EEF5_9BACT</name>
<evidence type="ECO:0000313" key="2">
    <source>
        <dbReference type="EMBL" id="MDC0723211.1"/>
    </source>
</evidence>
<feature type="compositionally biased region" description="Polar residues" evidence="1">
    <location>
        <begin position="1"/>
        <end position="13"/>
    </location>
</feature>
<feature type="region of interest" description="Disordered" evidence="1">
    <location>
        <begin position="1"/>
        <end position="87"/>
    </location>
</feature>
<proteinExistence type="predicted"/>
<protein>
    <submittedName>
        <fullName evidence="2">Uncharacterized protein</fullName>
    </submittedName>
</protein>
<dbReference type="RefSeq" id="WP_272091748.1">
    <property type="nucleotide sequence ID" value="NZ_JAQNDL010000004.1"/>
</dbReference>
<organism evidence="2 3">
    <name type="scientific">Nannocystis bainbridge</name>
    <dbReference type="NCBI Taxonomy" id="2995303"/>
    <lineage>
        <taxon>Bacteria</taxon>
        <taxon>Pseudomonadati</taxon>
        <taxon>Myxococcota</taxon>
        <taxon>Polyangia</taxon>
        <taxon>Nannocystales</taxon>
        <taxon>Nannocystaceae</taxon>
        <taxon>Nannocystis</taxon>
    </lineage>
</organism>
<gene>
    <name evidence="2" type="ORF">POL25_40370</name>
</gene>
<keyword evidence="3" id="KW-1185">Reference proteome</keyword>
<accession>A0ABT5EEF5</accession>
<comment type="caution">
    <text evidence="2">The sequence shown here is derived from an EMBL/GenBank/DDBJ whole genome shotgun (WGS) entry which is preliminary data.</text>
</comment>